<feature type="domain" description="HMA" evidence="13">
    <location>
        <begin position="23"/>
        <end position="90"/>
    </location>
</feature>
<dbReference type="InterPro" id="IPR044492">
    <property type="entry name" value="P_typ_ATPase_HD_dom"/>
</dbReference>
<comment type="subcellular location">
    <subcellularLocation>
        <location evidence="1">Cell membrane</location>
        <topology evidence="1">Multi-pass membrane protein</topology>
    </subcellularLocation>
</comment>
<dbReference type="PANTHER" id="PTHR48085">
    <property type="entry name" value="CADMIUM/ZINC-TRANSPORTING ATPASE HMA2-RELATED"/>
    <property type="match status" value="1"/>
</dbReference>
<dbReference type="InterPro" id="IPR018303">
    <property type="entry name" value="ATPase_P-typ_P_site"/>
</dbReference>
<dbReference type="InterPro" id="IPR006121">
    <property type="entry name" value="HMA_dom"/>
</dbReference>
<evidence type="ECO:0000256" key="6">
    <source>
        <dbReference type="ARBA" id="ARBA00022741"/>
    </source>
</evidence>
<dbReference type="GO" id="GO:0015086">
    <property type="term" value="F:cadmium ion transmembrane transporter activity"/>
    <property type="evidence" value="ECO:0007669"/>
    <property type="project" value="TreeGrafter"/>
</dbReference>
<dbReference type="SUPFAM" id="SSF81665">
    <property type="entry name" value="Calcium ATPase, transmembrane domain M"/>
    <property type="match status" value="1"/>
</dbReference>
<dbReference type="EMBL" id="LZME01000135">
    <property type="protein sequence ID" value="OBK81869.1"/>
    <property type="molecule type" value="Genomic_DNA"/>
</dbReference>
<dbReference type="SFLD" id="SFLDG00002">
    <property type="entry name" value="C1.7:_P-type_atpase_like"/>
    <property type="match status" value="1"/>
</dbReference>
<dbReference type="SUPFAM" id="SSF81653">
    <property type="entry name" value="Calcium ATPase, transduction domain A"/>
    <property type="match status" value="1"/>
</dbReference>
<dbReference type="NCBIfam" id="TIGR01525">
    <property type="entry name" value="ATPase-IB_hvy"/>
    <property type="match status" value="1"/>
</dbReference>
<dbReference type="InterPro" id="IPR023298">
    <property type="entry name" value="ATPase_P-typ_TM_dom_sf"/>
</dbReference>
<dbReference type="CDD" id="cd02079">
    <property type="entry name" value="P-type_ATPase_HM"/>
    <property type="match status" value="1"/>
</dbReference>
<dbReference type="NCBIfam" id="TIGR01512">
    <property type="entry name" value="ATPase-IB2_Cd"/>
    <property type="match status" value="1"/>
</dbReference>
<evidence type="ECO:0000256" key="9">
    <source>
        <dbReference type="ARBA" id="ARBA00022989"/>
    </source>
</evidence>
<dbReference type="NCBIfam" id="TIGR01494">
    <property type="entry name" value="ATPase_P-type"/>
    <property type="match status" value="1"/>
</dbReference>
<dbReference type="PROSITE" id="PS50846">
    <property type="entry name" value="HMA_2"/>
    <property type="match status" value="1"/>
</dbReference>
<dbReference type="AlphaFoldDB" id="A0AA91ERR1"/>
<dbReference type="InterPro" id="IPR023299">
    <property type="entry name" value="ATPase_P-typ_cyto_dom_N"/>
</dbReference>
<evidence type="ECO:0000313" key="15">
    <source>
        <dbReference type="Proteomes" id="UP000093712"/>
    </source>
</evidence>
<protein>
    <submittedName>
        <fullName evidence="14">Cadmium-translocating P-type ATPase</fullName>
    </submittedName>
</protein>
<evidence type="ECO:0000256" key="11">
    <source>
        <dbReference type="RuleBase" id="RU362081"/>
    </source>
</evidence>
<evidence type="ECO:0000256" key="10">
    <source>
        <dbReference type="ARBA" id="ARBA00023136"/>
    </source>
</evidence>
<keyword evidence="3 11" id="KW-1003">Cell membrane</keyword>
<keyword evidence="5 11" id="KW-0479">Metal-binding</keyword>
<dbReference type="PROSITE" id="PS00154">
    <property type="entry name" value="ATPASE_E1_E2"/>
    <property type="match status" value="1"/>
</dbReference>
<dbReference type="PANTHER" id="PTHR48085:SF5">
    <property type="entry name" value="CADMIUM_ZINC-TRANSPORTING ATPASE HMA4-RELATED"/>
    <property type="match status" value="1"/>
</dbReference>
<keyword evidence="8" id="KW-1278">Translocase</keyword>
<keyword evidence="9 11" id="KW-1133">Transmembrane helix</keyword>
<dbReference type="Gene3D" id="3.40.1110.10">
    <property type="entry name" value="Calcium-transporting ATPase, cytoplasmic domain N"/>
    <property type="match status" value="1"/>
</dbReference>
<dbReference type="PRINTS" id="PR00941">
    <property type="entry name" value="CDATPASE"/>
</dbReference>
<dbReference type="Gene3D" id="2.70.150.10">
    <property type="entry name" value="Calcium-transporting ATPase, cytoplasmic transduction domain A"/>
    <property type="match status" value="1"/>
</dbReference>
<dbReference type="Pfam" id="PF00702">
    <property type="entry name" value="Hydrolase"/>
    <property type="match status" value="1"/>
</dbReference>
<dbReference type="GO" id="GO:0005886">
    <property type="term" value="C:plasma membrane"/>
    <property type="evidence" value="ECO:0007669"/>
    <property type="project" value="UniProtKB-SubCell"/>
</dbReference>
<dbReference type="SFLD" id="SFLDF00027">
    <property type="entry name" value="p-type_atpase"/>
    <property type="match status" value="1"/>
</dbReference>
<feature type="transmembrane region" description="Helical" evidence="11">
    <location>
        <begin position="160"/>
        <end position="176"/>
    </location>
</feature>
<feature type="transmembrane region" description="Helical" evidence="11">
    <location>
        <begin position="713"/>
        <end position="740"/>
    </location>
</feature>
<dbReference type="InterPro" id="IPR059000">
    <property type="entry name" value="ATPase_P-type_domA"/>
</dbReference>
<accession>A0AA91ERR1</accession>
<evidence type="ECO:0000256" key="1">
    <source>
        <dbReference type="ARBA" id="ARBA00004651"/>
    </source>
</evidence>
<feature type="transmembrane region" description="Helical" evidence="11">
    <location>
        <begin position="414"/>
        <end position="439"/>
    </location>
</feature>
<dbReference type="Gene3D" id="3.40.50.1000">
    <property type="entry name" value="HAD superfamily/HAD-like"/>
    <property type="match status" value="1"/>
</dbReference>
<feature type="transmembrane region" description="Helical" evidence="11">
    <location>
        <begin position="384"/>
        <end position="402"/>
    </location>
</feature>
<evidence type="ECO:0000256" key="8">
    <source>
        <dbReference type="ARBA" id="ARBA00022967"/>
    </source>
</evidence>
<dbReference type="GO" id="GO:0005524">
    <property type="term" value="F:ATP binding"/>
    <property type="evidence" value="ECO:0007669"/>
    <property type="project" value="UniProtKB-UniRule"/>
</dbReference>
<sequence length="774" mass="79600">MLPTADVSTHPGSALIVVSAGAGRIRVRANWFRFDTVRAVAIEDAVAAVPGVEAVQAYPRTASVVVWYASEHCNIAAIVSAIADAEHIATESVPARTPHSATGRDPGLMQRILDWSERTRSGDPADTVSPRSGQRGDGCCDHDDQPGSERLWGVVKLQRAAFSGVMLGASLVTAWLTPLGPVALGLKVVALAVGSTTFVPSTVRRLTEGRVGVGTLMTIAALGAVGLGQVGDAAMLAVLFSISEGLEEYAVARTRRGLRALLALVPDQATVLRGGVETTVATAELRVGDQMIVKAGERLATDGIIRAGQTALDISAITGESVPVEAGVGDEVFAGSINGSGVLQVEITATVEDNSLARIVHIVQAEQARKGASQRLADRIARPLVPGIILTGALIAGAGTLFGNPAVWVERALVVLVAASPCALAIAVPVTVVASIGAASKLGVLIKGGAALEALGTIGTVALDKTGTLTANRPRVIDIATTNAATREEVMAVAAALEARSEHPLAAAILDATHLPVTAATDVRAIAGAGLTGHIDGQPVRLGRPGWIDPADLTDHVARMQQGGATAVLVEHSGQLLGAIAVRDELRPEVTEVITGLHARGYQVAMLTGDNHATAAALAAQAGIQSVHAELRPEGKAHLIAELRSQRPTAMVGDGVNDAPALAAADLGIAMGAMGTDVAIETADVALMGQDLRHLPQALDHARRSRQIMLENVGLSLTIITVLMPLAVFGTLGLAAVVVVHELAEVVVIANGVRAGRIKPLAGPTQHDQRPQDH</sequence>
<dbReference type="InterPro" id="IPR008250">
    <property type="entry name" value="ATPase_P-typ_transduc_dom_A_sf"/>
</dbReference>
<evidence type="ECO:0000256" key="3">
    <source>
        <dbReference type="ARBA" id="ARBA00022475"/>
    </source>
</evidence>
<dbReference type="Proteomes" id="UP000093712">
    <property type="component" value="Unassembled WGS sequence"/>
</dbReference>
<reference evidence="14 15" key="1">
    <citation type="submission" date="2016-06" db="EMBL/GenBank/DDBJ databases">
        <authorList>
            <person name="Sutton G."/>
            <person name="Brinkac L."/>
            <person name="Sanka R."/>
            <person name="Adams M."/>
            <person name="Lau E."/>
            <person name="Garcia-Basteiro A."/>
            <person name="Lopez-Varela E."/>
            <person name="Palencia S."/>
        </authorList>
    </citation>
    <scope>NUCLEOTIDE SEQUENCE [LARGE SCALE GENOMIC DNA]</scope>
    <source>
        <strain evidence="14 15">1211594.5</strain>
    </source>
</reference>
<feature type="transmembrane region" description="Helical" evidence="11">
    <location>
        <begin position="211"/>
        <end position="227"/>
    </location>
</feature>
<dbReference type="InterPro" id="IPR027256">
    <property type="entry name" value="P-typ_ATPase_IB"/>
</dbReference>
<dbReference type="PRINTS" id="PR00119">
    <property type="entry name" value="CATATPASE"/>
</dbReference>
<evidence type="ECO:0000256" key="2">
    <source>
        <dbReference type="ARBA" id="ARBA00006024"/>
    </source>
</evidence>
<evidence type="ECO:0000259" key="13">
    <source>
        <dbReference type="PROSITE" id="PS50846"/>
    </source>
</evidence>
<keyword evidence="7 11" id="KW-0067">ATP-binding</keyword>
<keyword evidence="6 11" id="KW-0547">Nucleotide-binding</keyword>
<dbReference type="SUPFAM" id="SSF56784">
    <property type="entry name" value="HAD-like"/>
    <property type="match status" value="1"/>
</dbReference>
<gene>
    <name evidence="14" type="ORF">A5649_10325</name>
</gene>
<comment type="similarity">
    <text evidence="2 11">Belongs to the cation transport ATPase (P-type) (TC 3.A.3) family. Type IB subfamily.</text>
</comment>
<evidence type="ECO:0000256" key="12">
    <source>
        <dbReference type="SAM" id="MobiDB-lite"/>
    </source>
</evidence>
<dbReference type="Pfam" id="PF00122">
    <property type="entry name" value="E1-E2_ATPase"/>
    <property type="match status" value="1"/>
</dbReference>
<dbReference type="InterPro" id="IPR023214">
    <property type="entry name" value="HAD_sf"/>
</dbReference>
<dbReference type="GO" id="GO:0046872">
    <property type="term" value="F:metal ion binding"/>
    <property type="evidence" value="ECO:0007669"/>
    <property type="project" value="UniProtKB-KW"/>
</dbReference>
<dbReference type="GO" id="GO:0016887">
    <property type="term" value="F:ATP hydrolysis activity"/>
    <property type="evidence" value="ECO:0007669"/>
    <property type="project" value="InterPro"/>
</dbReference>
<feature type="region of interest" description="Disordered" evidence="12">
    <location>
        <begin position="119"/>
        <end position="143"/>
    </location>
</feature>
<name>A0AA91ERR1_9MYCO</name>
<keyword evidence="10 11" id="KW-0472">Membrane</keyword>
<dbReference type="SFLD" id="SFLDS00003">
    <property type="entry name" value="Haloacid_Dehalogenase"/>
    <property type="match status" value="1"/>
</dbReference>
<comment type="caution">
    <text evidence="14">The sequence shown here is derived from an EMBL/GenBank/DDBJ whole genome shotgun (WGS) entry which is preliminary data.</text>
</comment>
<proteinExistence type="inferred from homology"/>
<dbReference type="GO" id="GO:0019829">
    <property type="term" value="F:ATPase-coupled monoatomic cation transmembrane transporter activity"/>
    <property type="evidence" value="ECO:0007669"/>
    <property type="project" value="InterPro"/>
</dbReference>
<dbReference type="RefSeq" id="WP_065041939.1">
    <property type="nucleotide sequence ID" value="NZ_LZME01000135.1"/>
</dbReference>
<evidence type="ECO:0000256" key="7">
    <source>
        <dbReference type="ARBA" id="ARBA00022840"/>
    </source>
</evidence>
<organism evidence="14 15">
    <name type="scientific">Mycolicibacter heraklionensis</name>
    <dbReference type="NCBI Taxonomy" id="512402"/>
    <lineage>
        <taxon>Bacteria</taxon>
        <taxon>Bacillati</taxon>
        <taxon>Actinomycetota</taxon>
        <taxon>Actinomycetes</taxon>
        <taxon>Mycobacteriales</taxon>
        <taxon>Mycobacteriaceae</taxon>
        <taxon>Mycolicibacter</taxon>
    </lineage>
</organism>
<dbReference type="InterPro" id="IPR036412">
    <property type="entry name" value="HAD-like_sf"/>
</dbReference>
<evidence type="ECO:0000256" key="5">
    <source>
        <dbReference type="ARBA" id="ARBA00022723"/>
    </source>
</evidence>
<evidence type="ECO:0000313" key="14">
    <source>
        <dbReference type="EMBL" id="OBK81869.1"/>
    </source>
</evidence>
<evidence type="ECO:0000256" key="4">
    <source>
        <dbReference type="ARBA" id="ARBA00022692"/>
    </source>
</evidence>
<dbReference type="InterPro" id="IPR051014">
    <property type="entry name" value="Cation_Transport_ATPase_IB"/>
</dbReference>
<dbReference type="InterPro" id="IPR001757">
    <property type="entry name" value="P_typ_ATPase"/>
</dbReference>
<keyword evidence="4 11" id="KW-0812">Transmembrane</keyword>